<dbReference type="EMBL" id="JACASE010000012">
    <property type="protein sequence ID" value="KAF6423781.1"/>
    <property type="molecule type" value="Genomic_DNA"/>
</dbReference>
<feature type="region of interest" description="Disordered" evidence="1">
    <location>
        <begin position="1"/>
        <end position="24"/>
    </location>
</feature>
<evidence type="ECO:0000256" key="1">
    <source>
        <dbReference type="SAM" id="MobiDB-lite"/>
    </source>
</evidence>
<comment type="caution">
    <text evidence="2">The sequence shown here is derived from an EMBL/GenBank/DDBJ whole genome shotgun (WGS) entry which is preliminary data.</text>
</comment>
<reference evidence="2 3" key="1">
    <citation type="journal article" date="2020" name="Nature">
        <title>Six reference-quality genomes reveal evolution of bat adaptations.</title>
        <authorList>
            <person name="Jebb D."/>
            <person name="Huang Z."/>
            <person name="Pippel M."/>
            <person name="Hughes G.M."/>
            <person name="Lavrichenko K."/>
            <person name="Devanna P."/>
            <person name="Winkler S."/>
            <person name="Jermiin L.S."/>
            <person name="Skirmuntt E.C."/>
            <person name="Katzourakis A."/>
            <person name="Burkitt-Gray L."/>
            <person name="Ray D.A."/>
            <person name="Sullivan K.A.M."/>
            <person name="Roscito J.G."/>
            <person name="Kirilenko B.M."/>
            <person name="Davalos L.M."/>
            <person name="Corthals A.P."/>
            <person name="Power M.L."/>
            <person name="Jones G."/>
            <person name="Ransome R.D."/>
            <person name="Dechmann D.K.N."/>
            <person name="Locatelli A.G."/>
            <person name="Puechmaille S.J."/>
            <person name="Fedrigo O."/>
            <person name="Jarvis E.D."/>
            <person name="Hiller M."/>
            <person name="Vernes S.C."/>
            <person name="Myers E.W."/>
            <person name="Teeling E.C."/>
        </authorList>
    </citation>
    <scope>NUCLEOTIDE SEQUENCE [LARGE SCALE GENOMIC DNA]</scope>
    <source>
        <strain evidence="2">MRouAeg1</strain>
        <tissue evidence="2">Muscle</tissue>
    </source>
</reference>
<keyword evidence="3" id="KW-1185">Reference proteome</keyword>
<dbReference type="AlphaFoldDB" id="A0A7J8DKX0"/>
<sequence>MNGPSLIDSAGRAPPGPLSRDPFGNKAGEAARGGFLQLKRALTGGPPQQVSNCSRPAWLQCHPGGNTHGCLFKERRLFLVALIPCIGYVHDLSTFLKCIEHRVVQMGPPCLHPALQHGAVDVPFSHGTLQSILPKQIVHACKFGSQCHLV</sequence>
<protein>
    <submittedName>
        <fullName evidence="2">Solute carrier family 14 member 1 (Kidd blood group)</fullName>
    </submittedName>
</protein>
<dbReference type="Proteomes" id="UP000593571">
    <property type="component" value="Unassembled WGS sequence"/>
</dbReference>
<proteinExistence type="predicted"/>
<organism evidence="2 3">
    <name type="scientific">Rousettus aegyptiacus</name>
    <name type="common">Egyptian fruit bat</name>
    <name type="synonym">Pteropus aegyptiacus</name>
    <dbReference type="NCBI Taxonomy" id="9407"/>
    <lineage>
        <taxon>Eukaryota</taxon>
        <taxon>Metazoa</taxon>
        <taxon>Chordata</taxon>
        <taxon>Craniata</taxon>
        <taxon>Vertebrata</taxon>
        <taxon>Euteleostomi</taxon>
        <taxon>Mammalia</taxon>
        <taxon>Eutheria</taxon>
        <taxon>Laurasiatheria</taxon>
        <taxon>Chiroptera</taxon>
        <taxon>Yinpterochiroptera</taxon>
        <taxon>Pteropodoidea</taxon>
        <taxon>Pteropodidae</taxon>
        <taxon>Rousettinae</taxon>
        <taxon>Rousettus</taxon>
    </lineage>
</organism>
<evidence type="ECO:0000313" key="3">
    <source>
        <dbReference type="Proteomes" id="UP000593571"/>
    </source>
</evidence>
<name>A0A7J8DKX0_ROUAE</name>
<evidence type="ECO:0000313" key="2">
    <source>
        <dbReference type="EMBL" id="KAF6423781.1"/>
    </source>
</evidence>
<gene>
    <name evidence="2" type="ORF">HJG63_017677</name>
</gene>
<accession>A0A7J8DKX0</accession>